<reference evidence="1 2" key="1">
    <citation type="submission" date="2012-02" db="EMBL/GenBank/DDBJ databases">
        <title>Improved High-Quality Draft genome of Joostella marina DSM 19592.</title>
        <authorList>
            <consortium name="US DOE Joint Genome Institute (JGI-PGF)"/>
            <person name="Lucas S."/>
            <person name="Copeland A."/>
            <person name="Lapidus A."/>
            <person name="Bruce D."/>
            <person name="Goodwin L."/>
            <person name="Pitluck S."/>
            <person name="Peters L."/>
            <person name="Chertkov O."/>
            <person name="Ovchinnikova G."/>
            <person name="Kyrpides N."/>
            <person name="Mavromatis K."/>
            <person name="Detter J.C."/>
            <person name="Han C."/>
            <person name="Land M."/>
            <person name="Hauser L."/>
            <person name="Markowitz V."/>
            <person name="Cheng J.-F."/>
            <person name="Hugenholtz P."/>
            <person name="Woyke T."/>
            <person name="Wu D."/>
            <person name="Tindall B."/>
            <person name="Brambilla E."/>
            <person name="Klenk H.-P."/>
            <person name="Eisen J.A."/>
        </authorList>
    </citation>
    <scope>NUCLEOTIDE SEQUENCE [LARGE SCALE GENOMIC DNA]</scope>
    <source>
        <strain evidence="1 2">DSM 19592</strain>
    </source>
</reference>
<organism evidence="1 2">
    <name type="scientific">Galbibacter orientalis DSM 19592</name>
    <dbReference type="NCBI Taxonomy" id="926559"/>
    <lineage>
        <taxon>Bacteria</taxon>
        <taxon>Pseudomonadati</taxon>
        <taxon>Bacteroidota</taxon>
        <taxon>Flavobacteriia</taxon>
        <taxon>Flavobacteriales</taxon>
        <taxon>Flavobacteriaceae</taxon>
        <taxon>Galbibacter</taxon>
    </lineage>
</organism>
<keyword evidence="2" id="KW-1185">Reference proteome</keyword>
<dbReference type="RefSeq" id="WP_008613324.1">
    <property type="nucleotide sequence ID" value="NZ_JH651379.1"/>
</dbReference>
<evidence type="ECO:0000313" key="2">
    <source>
        <dbReference type="Proteomes" id="UP000004690"/>
    </source>
</evidence>
<name>I3C7S7_9FLAO</name>
<dbReference type="EMBL" id="JH651379">
    <property type="protein sequence ID" value="EIJ39670.1"/>
    <property type="molecule type" value="Genomic_DNA"/>
</dbReference>
<dbReference type="HOGENOM" id="CLU_1978525_0_0_10"/>
<dbReference type="OrthoDB" id="603275at2"/>
<protein>
    <recommendedName>
        <fullName evidence="3">Outer membrane protein beta-barrel domain-containing protein</fullName>
    </recommendedName>
</protein>
<gene>
    <name evidence="1" type="ORF">JoomaDRAFT_2699</name>
</gene>
<evidence type="ECO:0008006" key="3">
    <source>
        <dbReference type="Google" id="ProtNLM"/>
    </source>
</evidence>
<dbReference type="Proteomes" id="UP000004690">
    <property type="component" value="Unassembled WGS sequence"/>
</dbReference>
<dbReference type="AlphaFoldDB" id="I3C7S7"/>
<accession>I3C7S7</accession>
<dbReference type="STRING" id="926559.JoomaDRAFT_2699"/>
<evidence type="ECO:0000313" key="1">
    <source>
        <dbReference type="EMBL" id="EIJ39670.1"/>
    </source>
</evidence>
<proteinExistence type="predicted"/>
<sequence>MSEMGNRFEWSELSFNLDGKETNRQSVFTNTFSIKGFGDKVSWNLDFIYRKYNTNDEIFDVPDTHLEFKYDLSEKLSFSIKGQSLLTLFNLNNYSFINTVSDGNTVIQTKTSNNLGYLILYTSIKF</sequence>